<organism evidence="1 2">
    <name type="scientific">Granulicella aggregans</name>
    <dbReference type="NCBI Taxonomy" id="474949"/>
    <lineage>
        <taxon>Bacteria</taxon>
        <taxon>Pseudomonadati</taxon>
        <taxon>Acidobacteriota</taxon>
        <taxon>Terriglobia</taxon>
        <taxon>Terriglobales</taxon>
        <taxon>Acidobacteriaceae</taxon>
        <taxon>Granulicella</taxon>
    </lineage>
</organism>
<dbReference type="Proteomes" id="UP000540989">
    <property type="component" value="Unassembled WGS sequence"/>
</dbReference>
<accession>A0A7W7ZIP0</accession>
<keyword evidence="2" id="KW-1185">Reference proteome</keyword>
<dbReference type="AlphaFoldDB" id="A0A7W7ZIP0"/>
<comment type="caution">
    <text evidence="1">The sequence shown here is derived from an EMBL/GenBank/DDBJ whole genome shotgun (WGS) entry which is preliminary data.</text>
</comment>
<protein>
    <submittedName>
        <fullName evidence="1">Uncharacterized protein</fullName>
    </submittedName>
</protein>
<name>A0A7W7ZIP0_9BACT</name>
<evidence type="ECO:0000313" key="1">
    <source>
        <dbReference type="EMBL" id="MBB5060463.1"/>
    </source>
</evidence>
<gene>
    <name evidence="1" type="ORF">HDF16_005199</name>
</gene>
<sequence length="52" mass="5969">MAVEVTSSVKTVIEVPRRSVRLRSFPRRYGNDPVALQDFLKQQPIGRMGRPE</sequence>
<dbReference type="EMBL" id="JACHIP010000014">
    <property type="protein sequence ID" value="MBB5060463.1"/>
    <property type="molecule type" value="Genomic_DNA"/>
</dbReference>
<evidence type="ECO:0000313" key="2">
    <source>
        <dbReference type="Proteomes" id="UP000540989"/>
    </source>
</evidence>
<reference evidence="1 2" key="1">
    <citation type="submission" date="2020-08" db="EMBL/GenBank/DDBJ databases">
        <title>Genomic Encyclopedia of Type Strains, Phase IV (KMG-V): Genome sequencing to study the core and pangenomes of soil and plant-associated prokaryotes.</title>
        <authorList>
            <person name="Whitman W."/>
        </authorList>
    </citation>
    <scope>NUCLEOTIDE SEQUENCE [LARGE SCALE GENOMIC DNA]</scope>
    <source>
        <strain evidence="1 2">M8UP14</strain>
    </source>
</reference>
<proteinExistence type="predicted"/>